<dbReference type="AlphaFoldDB" id="A0A1J7HIE1"/>
<reference evidence="2 3" key="1">
    <citation type="journal article" date="2017" name="Plant Biotechnol. J.">
        <title>A comprehensive draft genome sequence for lupin (Lupinus angustifolius), an emerging health food: insights into plant-microbe interactions and legume evolution.</title>
        <authorList>
            <person name="Hane J.K."/>
            <person name="Ming Y."/>
            <person name="Kamphuis L.G."/>
            <person name="Nelson M.N."/>
            <person name="Garg G."/>
            <person name="Atkins C.A."/>
            <person name="Bayer P.E."/>
            <person name="Bravo A."/>
            <person name="Bringans S."/>
            <person name="Cannon S."/>
            <person name="Edwards D."/>
            <person name="Foley R."/>
            <person name="Gao L.L."/>
            <person name="Harrison M.J."/>
            <person name="Huang W."/>
            <person name="Hurgobin B."/>
            <person name="Li S."/>
            <person name="Liu C.W."/>
            <person name="McGrath A."/>
            <person name="Morahan G."/>
            <person name="Murray J."/>
            <person name="Weller J."/>
            <person name="Jian J."/>
            <person name="Singh K.B."/>
        </authorList>
    </citation>
    <scope>NUCLEOTIDE SEQUENCE [LARGE SCALE GENOMIC DNA]</scope>
    <source>
        <strain evidence="3">cv. Tanjil</strain>
        <tissue evidence="2">Whole plant</tissue>
    </source>
</reference>
<accession>A0A1J7HIE1</accession>
<sequence>MDSLDDETQDLNAKSSSQKKESSIPMVNKRSFKKFYEAALPNGDGKEHGNRKHNFHCEHLDGVSRH</sequence>
<keyword evidence="3" id="KW-1185">Reference proteome</keyword>
<proteinExistence type="predicted"/>
<evidence type="ECO:0000256" key="1">
    <source>
        <dbReference type="SAM" id="MobiDB-lite"/>
    </source>
</evidence>
<dbReference type="EMBL" id="CM007368">
    <property type="protein sequence ID" value="OIW06194.1"/>
    <property type="molecule type" value="Genomic_DNA"/>
</dbReference>
<evidence type="ECO:0000313" key="3">
    <source>
        <dbReference type="Proteomes" id="UP000188354"/>
    </source>
</evidence>
<dbReference type="Gramene" id="OIW06194">
    <property type="protein sequence ID" value="OIW06194"/>
    <property type="gene ID" value="TanjilG_23074"/>
</dbReference>
<dbReference type="Proteomes" id="UP000188354">
    <property type="component" value="Chromosome LG08"/>
</dbReference>
<protein>
    <submittedName>
        <fullName evidence="2">Uncharacterized protein</fullName>
    </submittedName>
</protein>
<feature type="region of interest" description="Disordered" evidence="1">
    <location>
        <begin position="1"/>
        <end position="66"/>
    </location>
</feature>
<organism evidence="2 3">
    <name type="scientific">Lupinus angustifolius</name>
    <name type="common">Narrow-leaved blue lupine</name>
    <dbReference type="NCBI Taxonomy" id="3871"/>
    <lineage>
        <taxon>Eukaryota</taxon>
        <taxon>Viridiplantae</taxon>
        <taxon>Streptophyta</taxon>
        <taxon>Embryophyta</taxon>
        <taxon>Tracheophyta</taxon>
        <taxon>Spermatophyta</taxon>
        <taxon>Magnoliopsida</taxon>
        <taxon>eudicotyledons</taxon>
        <taxon>Gunneridae</taxon>
        <taxon>Pentapetalae</taxon>
        <taxon>rosids</taxon>
        <taxon>fabids</taxon>
        <taxon>Fabales</taxon>
        <taxon>Fabaceae</taxon>
        <taxon>Papilionoideae</taxon>
        <taxon>50 kb inversion clade</taxon>
        <taxon>genistoids sensu lato</taxon>
        <taxon>core genistoids</taxon>
        <taxon>Genisteae</taxon>
        <taxon>Lupinus</taxon>
    </lineage>
</organism>
<feature type="compositionally biased region" description="Basic and acidic residues" evidence="1">
    <location>
        <begin position="55"/>
        <end position="66"/>
    </location>
</feature>
<name>A0A1J7HIE1_LUPAN</name>
<gene>
    <name evidence="2" type="ORF">TanjilG_23074</name>
</gene>
<evidence type="ECO:0000313" key="2">
    <source>
        <dbReference type="EMBL" id="OIW06194.1"/>
    </source>
</evidence>